<gene>
    <name evidence="2" type="ORF">THRCLA_20920</name>
</gene>
<proteinExistence type="predicted"/>
<evidence type="ECO:0000313" key="2">
    <source>
        <dbReference type="EMBL" id="OQS04286.1"/>
    </source>
</evidence>
<feature type="transmembrane region" description="Helical" evidence="1">
    <location>
        <begin position="6"/>
        <end position="26"/>
    </location>
</feature>
<keyword evidence="1" id="KW-0812">Transmembrane</keyword>
<reference evidence="2 3" key="1">
    <citation type="journal article" date="2014" name="Genome Biol. Evol.">
        <title>The secreted proteins of Achlya hypogyna and Thraustotheca clavata identify the ancestral oomycete secretome and reveal gene acquisitions by horizontal gene transfer.</title>
        <authorList>
            <person name="Misner I."/>
            <person name="Blouin N."/>
            <person name="Leonard G."/>
            <person name="Richards T.A."/>
            <person name="Lane C.E."/>
        </authorList>
    </citation>
    <scope>NUCLEOTIDE SEQUENCE [LARGE SCALE GENOMIC DNA]</scope>
    <source>
        <strain evidence="2 3">ATCC 34112</strain>
    </source>
</reference>
<keyword evidence="1" id="KW-0472">Membrane</keyword>
<comment type="caution">
    <text evidence="2">The sequence shown here is derived from an EMBL/GenBank/DDBJ whole genome shotgun (WGS) entry which is preliminary data.</text>
</comment>
<protein>
    <submittedName>
        <fullName evidence="2">Uncharacterized protein</fullName>
    </submittedName>
</protein>
<accession>A0A1W0A1X6</accession>
<sequence>MLVLTAGEGVGLVLASLALAVAVAMARYRHQSPVRRGSVWSSAEDEDVQLLQDELTMVKAKRKPFFYPVLEESVVWWEEWQRKAQQQGKITPLTPSHPLTTTTLVTA</sequence>
<dbReference type="AlphaFoldDB" id="A0A1W0A1X6"/>
<evidence type="ECO:0000313" key="3">
    <source>
        <dbReference type="Proteomes" id="UP000243217"/>
    </source>
</evidence>
<dbReference type="Proteomes" id="UP000243217">
    <property type="component" value="Unassembled WGS sequence"/>
</dbReference>
<keyword evidence="1" id="KW-1133">Transmembrane helix</keyword>
<evidence type="ECO:0000256" key="1">
    <source>
        <dbReference type="SAM" id="Phobius"/>
    </source>
</evidence>
<keyword evidence="3" id="KW-1185">Reference proteome</keyword>
<name>A0A1W0A1X6_9STRA</name>
<dbReference type="EMBL" id="JNBS01000647">
    <property type="protein sequence ID" value="OQS04286.1"/>
    <property type="molecule type" value="Genomic_DNA"/>
</dbReference>
<organism evidence="2 3">
    <name type="scientific">Thraustotheca clavata</name>
    <dbReference type="NCBI Taxonomy" id="74557"/>
    <lineage>
        <taxon>Eukaryota</taxon>
        <taxon>Sar</taxon>
        <taxon>Stramenopiles</taxon>
        <taxon>Oomycota</taxon>
        <taxon>Saprolegniomycetes</taxon>
        <taxon>Saprolegniales</taxon>
        <taxon>Achlyaceae</taxon>
        <taxon>Thraustotheca</taxon>
    </lineage>
</organism>